<dbReference type="GO" id="GO:0051301">
    <property type="term" value="P:cell division"/>
    <property type="evidence" value="ECO:0007669"/>
    <property type="project" value="UniProtKB-KW"/>
</dbReference>
<evidence type="ECO:0000256" key="7">
    <source>
        <dbReference type="ARBA" id="ARBA00022701"/>
    </source>
</evidence>
<evidence type="ECO:0000256" key="9">
    <source>
        <dbReference type="ARBA" id="ARBA00022838"/>
    </source>
</evidence>
<keyword evidence="6" id="KW-0132">Cell division</keyword>
<dbReference type="GO" id="GO:0000278">
    <property type="term" value="P:mitotic cell cycle"/>
    <property type="evidence" value="ECO:0007669"/>
    <property type="project" value="TreeGrafter"/>
</dbReference>
<keyword evidence="5" id="KW-0963">Cytoplasm</keyword>
<sequence>MAMEESIGKFCRTVAKFCNHLQTSCTALKESVERRPIPLDSASTTFVQSVNRRVSAAGEDLNMLEAMSFATVSFEELLGHCNEVLKKNQNDICALQDHLRSSSNYIPPRFYLFLLVDFEEDDVVNDFALDNVSLGSDSLELKSDVADEDPLLDDSLSLKNFGISDVCLATIASEADDKFEMDEPDFHIEAETTDDLDQYEDSRHLLNVSREDYESLPKHMKGLVSWEDLLVAVEKMNSHIGTTKTKANSFQQDDIELLGLGQKARSYLLLLIKMNQLSIETNEGMVVVAFLKSRFSISVVKALKTFGRKYISSSLSSPPVAYDHFGSVFS</sequence>
<dbReference type="PANTHER" id="PTHR48118">
    <property type="entry name" value="SPINDLE AND KINETOCHORE-ASSOCIATED PROTEIN 3"/>
    <property type="match status" value="1"/>
</dbReference>
<evidence type="ECO:0000256" key="4">
    <source>
        <dbReference type="ARBA" id="ARBA00022454"/>
    </source>
</evidence>
<keyword evidence="4" id="KW-0158">Chromosome</keyword>
<gene>
    <name evidence="13" type="ORF">Scaly_1709600</name>
</gene>
<reference evidence="13" key="1">
    <citation type="submission" date="2020-06" db="EMBL/GenBank/DDBJ databases">
        <authorList>
            <person name="Li T."/>
            <person name="Hu X."/>
            <person name="Zhang T."/>
            <person name="Song X."/>
            <person name="Zhang H."/>
            <person name="Dai N."/>
            <person name="Sheng W."/>
            <person name="Hou X."/>
            <person name="Wei L."/>
        </authorList>
    </citation>
    <scope>NUCLEOTIDE SEQUENCE</scope>
    <source>
        <strain evidence="13">KEN8</strain>
        <tissue evidence="13">Leaf</tissue>
    </source>
</reference>
<dbReference type="GO" id="GO:0000940">
    <property type="term" value="C:outer kinetochore"/>
    <property type="evidence" value="ECO:0007669"/>
    <property type="project" value="InterPro"/>
</dbReference>
<evidence type="ECO:0000256" key="5">
    <source>
        <dbReference type="ARBA" id="ARBA00022490"/>
    </source>
</evidence>
<dbReference type="GO" id="GO:0005876">
    <property type="term" value="C:spindle microtubule"/>
    <property type="evidence" value="ECO:0007669"/>
    <property type="project" value="TreeGrafter"/>
</dbReference>
<keyword evidence="7" id="KW-0493">Microtubule</keyword>
<dbReference type="EMBL" id="JACGWM010000010">
    <property type="protein sequence ID" value="KAL0346936.1"/>
    <property type="molecule type" value="Genomic_DNA"/>
</dbReference>
<comment type="subcellular location">
    <subcellularLocation>
        <location evidence="2">Chromosome</location>
        <location evidence="2">Centromere</location>
        <location evidence="2">Kinetochore</location>
    </subcellularLocation>
    <subcellularLocation>
        <location evidence="1">Cytoplasm</location>
        <location evidence="1">Cytoskeleton</location>
        <location evidence="1">Spindle</location>
    </subcellularLocation>
</comment>
<evidence type="ECO:0000256" key="8">
    <source>
        <dbReference type="ARBA" id="ARBA00022776"/>
    </source>
</evidence>
<organism evidence="13">
    <name type="scientific">Sesamum calycinum</name>
    <dbReference type="NCBI Taxonomy" id="2727403"/>
    <lineage>
        <taxon>Eukaryota</taxon>
        <taxon>Viridiplantae</taxon>
        <taxon>Streptophyta</taxon>
        <taxon>Embryophyta</taxon>
        <taxon>Tracheophyta</taxon>
        <taxon>Spermatophyta</taxon>
        <taxon>Magnoliopsida</taxon>
        <taxon>eudicotyledons</taxon>
        <taxon>Gunneridae</taxon>
        <taxon>Pentapetalae</taxon>
        <taxon>asterids</taxon>
        <taxon>lamiids</taxon>
        <taxon>Lamiales</taxon>
        <taxon>Pedaliaceae</taxon>
        <taxon>Sesamum</taxon>
    </lineage>
</organism>
<evidence type="ECO:0000256" key="12">
    <source>
        <dbReference type="ARBA" id="ARBA00023328"/>
    </source>
</evidence>
<evidence type="ECO:0000256" key="1">
    <source>
        <dbReference type="ARBA" id="ARBA00004186"/>
    </source>
</evidence>
<comment type="similarity">
    <text evidence="3">Belongs to the SKA3 family.</text>
</comment>
<proteinExistence type="inferred from homology"/>
<comment type="caution">
    <text evidence="13">The sequence shown here is derived from an EMBL/GenBank/DDBJ whole genome shotgun (WGS) entry which is preliminary data.</text>
</comment>
<keyword evidence="8" id="KW-0498">Mitosis</keyword>
<protein>
    <recommendedName>
        <fullName evidence="14">Spindle and kinetochore-associated protein 3</fullName>
    </recommendedName>
</protein>
<evidence type="ECO:0000256" key="10">
    <source>
        <dbReference type="ARBA" id="ARBA00023212"/>
    </source>
</evidence>
<dbReference type="InterPro" id="IPR033341">
    <property type="entry name" value="SKA3"/>
</dbReference>
<dbReference type="GO" id="GO:0007059">
    <property type="term" value="P:chromosome segregation"/>
    <property type="evidence" value="ECO:0007669"/>
    <property type="project" value="InterPro"/>
</dbReference>
<evidence type="ECO:0000256" key="6">
    <source>
        <dbReference type="ARBA" id="ARBA00022618"/>
    </source>
</evidence>
<evidence type="ECO:0008006" key="14">
    <source>
        <dbReference type="Google" id="ProtNLM"/>
    </source>
</evidence>
<dbReference type="Gene3D" id="6.10.250.1400">
    <property type="match status" value="1"/>
</dbReference>
<keyword evidence="12" id="KW-0137">Centromere</keyword>
<accession>A0AAW2NUS7</accession>
<keyword evidence="9" id="KW-0995">Kinetochore</keyword>
<dbReference type="AlphaFoldDB" id="A0AAW2NUS7"/>
<evidence type="ECO:0000256" key="2">
    <source>
        <dbReference type="ARBA" id="ARBA00004629"/>
    </source>
</evidence>
<evidence type="ECO:0000256" key="11">
    <source>
        <dbReference type="ARBA" id="ARBA00023306"/>
    </source>
</evidence>
<evidence type="ECO:0000256" key="3">
    <source>
        <dbReference type="ARBA" id="ARBA00007716"/>
    </source>
</evidence>
<keyword evidence="10" id="KW-0206">Cytoskeleton</keyword>
<reference evidence="13" key="2">
    <citation type="journal article" date="2024" name="Plant">
        <title>Genomic evolution and insights into agronomic trait innovations of Sesamum species.</title>
        <authorList>
            <person name="Miao H."/>
            <person name="Wang L."/>
            <person name="Qu L."/>
            <person name="Liu H."/>
            <person name="Sun Y."/>
            <person name="Le M."/>
            <person name="Wang Q."/>
            <person name="Wei S."/>
            <person name="Zheng Y."/>
            <person name="Lin W."/>
            <person name="Duan Y."/>
            <person name="Cao H."/>
            <person name="Xiong S."/>
            <person name="Wang X."/>
            <person name="Wei L."/>
            <person name="Li C."/>
            <person name="Ma Q."/>
            <person name="Ju M."/>
            <person name="Zhao R."/>
            <person name="Li G."/>
            <person name="Mu C."/>
            <person name="Tian Q."/>
            <person name="Mei H."/>
            <person name="Zhang T."/>
            <person name="Gao T."/>
            <person name="Zhang H."/>
        </authorList>
    </citation>
    <scope>NUCLEOTIDE SEQUENCE</scope>
    <source>
        <strain evidence="13">KEN8</strain>
    </source>
</reference>
<name>A0AAW2NUS7_9LAMI</name>
<keyword evidence="11" id="KW-0131">Cell cycle</keyword>
<evidence type="ECO:0000313" key="13">
    <source>
        <dbReference type="EMBL" id="KAL0346936.1"/>
    </source>
</evidence>
<dbReference type="PANTHER" id="PTHR48118:SF1">
    <property type="entry name" value="SPINDLE AND KINETOCHORE-ASSOCIATED PROTEIN 3"/>
    <property type="match status" value="1"/>
</dbReference>